<protein>
    <submittedName>
        <fullName evidence="3">Uncharacterized protein</fullName>
    </submittedName>
</protein>
<dbReference type="EMBL" id="PGOL01001503">
    <property type="protein sequence ID" value="PKI57629.1"/>
    <property type="molecule type" value="Genomic_DNA"/>
</dbReference>
<comment type="caution">
    <text evidence="3">The sequence shown here is derived from an EMBL/GenBank/DDBJ whole genome shotgun (WGS) entry which is preliminary data.</text>
</comment>
<keyword evidence="2" id="KW-0732">Signal</keyword>
<keyword evidence="4" id="KW-1185">Reference proteome</keyword>
<evidence type="ECO:0000256" key="1">
    <source>
        <dbReference type="SAM" id="Phobius"/>
    </source>
</evidence>
<sequence length="118" mass="12752">MWHDRASCIVLVTLVGCCLSSLSGGTAMLNLTLPGQHTDPESVVQEVNRCPPGSHFSCLSYIIVVCSPMSFGLCWAVFAAFCSTLPVHGAAVFHLHLLVQDIERSAMVSLVIFSFLVR</sequence>
<dbReference type="PROSITE" id="PS51257">
    <property type="entry name" value="PROKAR_LIPOPROTEIN"/>
    <property type="match status" value="1"/>
</dbReference>
<keyword evidence="1" id="KW-0472">Membrane</keyword>
<keyword evidence="1" id="KW-1133">Transmembrane helix</keyword>
<evidence type="ECO:0000256" key="2">
    <source>
        <dbReference type="SAM" id="SignalP"/>
    </source>
</evidence>
<dbReference type="Proteomes" id="UP000233551">
    <property type="component" value="Unassembled WGS sequence"/>
</dbReference>
<feature type="chain" id="PRO_5014159775" evidence="2">
    <location>
        <begin position="21"/>
        <end position="118"/>
    </location>
</feature>
<evidence type="ECO:0000313" key="3">
    <source>
        <dbReference type="EMBL" id="PKI57629.1"/>
    </source>
</evidence>
<feature type="signal peptide" evidence="2">
    <location>
        <begin position="1"/>
        <end position="20"/>
    </location>
</feature>
<organism evidence="3 4">
    <name type="scientific">Punica granatum</name>
    <name type="common">Pomegranate</name>
    <dbReference type="NCBI Taxonomy" id="22663"/>
    <lineage>
        <taxon>Eukaryota</taxon>
        <taxon>Viridiplantae</taxon>
        <taxon>Streptophyta</taxon>
        <taxon>Embryophyta</taxon>
        <taxon>Tracheophyta</taxon>
        <taxon>Spermatophyta</taxon>
        <taxon>Magnoliopsida</taxon>
        <taxon>eudicotyledons</taxon>
        <taxon>Gunneridae</taxon>
        <taxon>Pentapetalae</taxon>
        <taxon>rosids</taxon>
        <taxon>malvids</taxon>
        <taxon>Myrtales</taxon>
        <taxon>Lythraceae</taxon>
        <taxon>Punica</taxon>
    </lineage>
</organism>
<reference evidence="3 4" key="1">
    <citation type="submission" date="2017-11" db="EMBL/GenBank/DDBJ databases">
        <title>De-novo sequencing of pomegranate (Punica granatum L.) genome.</title>
        <authorList>
            <person name="Akparov Z."/>
            <person name="Amiraslanov A."/>
            <person name="Hajiyeva S."/>
            <person name="Abbasov M."/>
            <person name="Kaur K."/>
            <person name="Hamwieh A."/>
            <person name="Solovyev V."/>
            <person name="Salamov A."/>
            <person name="Braich B."/>
            <person name="Kosarev P."/>
            <person name="Mahmoud A."/>
            <person name="Hajiyev E."/>
            <person name="Babayeva S."/>
            <person name="Izzatullayeva V."/>
            <person name="Mammadov A."/>
            <person name="Mammadov A."/>
            <person name="Sharifova S."/>
            <person name="Ojaghi J."/>
            <person name="Eynullazada K."/>
            <person name="Bayramov B."/>
            <person name="Abdulazimova A."/>
            <person name="Shahmuradov I."/>
        </authorList>
    </citation>
    <scope>NUCLEOTIDE SEQUENCE [LARGE SCALE GENOMIC DNA]</scope>
    <source>
        <strain evidence="4">cv. AG2017</strain>
        <tissue evidence="3">Leaf</tissue>
    </source>
</reference>
<keyword evidence="1" id="KW-0812">Transmembrane</keyword>
<gene>
    <name evidence="3" type="ORF">CRG98_021957</name>
</gene>
<name>A0A2I0JMX9_PUNGR</name>
<dbReference type="AlphaFoldDB" id="A0A2I0JMX9"/>
<evidence type="ECO:0000313" key="4">
    <source>
        <dbReference type="Proteomes" id="UP000233551"/>
    </source>
</evidence>
<accession>A0A2I0JMX9</accession>
<proteinExistence type="predicted"/>
<feature type="transmembrane region" description="Helical" evidence="1">
    <location>
        <begin position="61"/>
        <end position="85"/>
    </location>
</feature>